<evidence type="ECO:0000259" key="2">
    <source>
        <dbReference type="Pfam" id="PF13559"/>
    </source>
</evidence>
<dbReference type="KEGG" id="jde:Jden_1285"/>
<proteinExistence type="predicted"/>
<evidence type="ECO:0000313" key="4">
    <source>
        <dbReference type="Proteomes" id="UP000000628"/>
    </source>
</evidence>
<keyword evidence="1" id="KW-0472">Membrane</keyword>
<organism evidence="3 4">
    <name type="scientific">Jonesia denitrificans (strain ATCC 14870 / DSM 20603 / BCRC 15368 / CIP 55.134 / JCM 11481 / NBRC 15587 / NCTC 10816 / Prevot 55134)</name>
    <name type="common">Listeria denitrificans</name>
    <dbReference type="NCBI Taxonomy" id="471856"/>
    <lineage>
        <taxon>Bacteria</taxon>
        <taxon>Bacillati</taxon>
        <taxon>Actinomycetota</taxon>
        <taxon>Actinomycetes</taxon>
        <taxon>Micrococcales</taxon>
        <taxon>Jonesiaceae</taxon>
        <taxon>Jonesia</taxon>
    </lineage>
</organism>
<dbReference type="RefSeq" id="WP_015771569.1">
    <property type="nucleotide sequence ID" value="NC_013174.1"/>
</dbReference>
<dbReference type="Pfam" id="PF13559">
    <property type="entry name" value="DUF4129"/>
    <property type="match status" value="1"/>
</dbReference>
<dbReference type="InterPro" id="IPR025403">
    <property type="entry name" value="TgpA-like_C"/>
</dbReference>
<dbReference type="AlphaFoldDB" id="C7R484"/>
<evidence type="ECO:0000313" key="3">
    <source>
        <dbReference type="EMBL" id="ACV08941.1"/>
    </source>
</evidence>
<dbReference type="STRING" id="471856.Jden_1285"/>
<evidence type="ECO:0000256" key="1">
    <source>
        <dbReference type="SAM" id="Phobius"/>
    </source>
</evidence>
<reference evidence="3 4" key="1">
    <citation type="journal article" date="2009" name="Stand. Genomic Sci.">
        <title>Complete genome sequence of Jonesia denitrificans type strain (Prevot 55134).</title>
        <authorList>
            <person name="Pukall R."/>
            <person name="Gehrich-Schroter G."/>
            <person name="Lapidus A."/>
            <person name="Nolan M."/>
            <person name="Glavina Del Rio T."/>
            <person name="Lucas S."/>
            <person name="Chen F."/>
            <person name="Tice H."/>
            <person name="Pitluck S."/>
            <person name="Cheng J.F."/>
            <person name="Copeland A."/>
            <person name="Saunders E."/>
            <person name="Brettin T."/>
            <person name="Detter J.C."/>
            <person name="Bruce D."/>
            <person name="Goodwin L."/>
            <person name="Pati A."/>
            <person name="Ivanova N."/>
            <person name="Mavromatis K."/>
            <person name="Ovchinnikova G."/>
            <person name="Chen A."/>
            <person name="Palaniappan K."/>
            <person name="Land M."/>
            <person name="Hauser L."/>
            <person name="Chang Y.J."/>
            <person name="Jeffries C.D."/>
            <person name="Chain P."/>
            <person name="Goker M."/>
            <person name="Bristow J."/>
            <person name="Eisen J.A."/>
            <person name="Markowitz V."/>
            <person name="Hugenholtz P."/>
            <person name="Kyrpides N.C."/>
            <person name="Klenk H.P."/>
            <person name="Han C."/>
        </authorList>
    </citation>
    <scope>NUCLEOTIDE SEQUENCE [LARGE SCALE GENOMIC DNA]</scope>
    <source>
        <strain evidence="4">ATCC 14870 / DSM 20603 / BCRC 15368 / CIP 55.134 / JCM 11481 / NBRC 15587 / NCTC 10816 / Prevot 55134</strain>
    </source>
</reference>
<feature type="transmembrane region" description="Helical" evidence="1">
    <location>
        <begin position="69"/>
        <end position="90"/>
    </location>
</feature>
<dbReference type="Proteomes" id="UP000000628">
    <property type="component" value="Chromosome"/>
</dbReference>
<gene>
    <name evidence="3" type="ordered locus">Jden_1285</name>
</gene>
<feature type="domain" description="Protein-glutamine gamma-glutamyltransferase-like C-terminal" evidence="2">
    <location>
        <begin position="149"/>
        <end position="218"/>
    </location>
</feature>
<sequence>MTRNERALLTVCAGVITLAMMLMTPLSLTLPPAVFEGPPLVELTDTTPPEITPVEDEEPQPANWITRTILLVLGTTLIALLIARILRYVLHTWAQRQQWRTEPLRDTNSDPNDATLALATLTDHLVNAVTESQRIARTTADPNDAIIAAWEALEHAAARSGIERPDWQTTSEFTTDMLRLTPAPPAAVTILHDAFHRARFGHRDLTDNDSSNALAALDTIADHLRHTTAS</sequence>
<protein>
    <recommendedName>
        <fullName evidence="2">Protein-glutamine gamma-glutamyltransferase-like C-terminal domain-containing protein</fullName>
    </recommendedName>
</protein>
<keyword evidence="1" id="KW-0812">Transmembrane</keyword>
<dbReference type="OrthoDB" id="5198230at2"/>
<keyword evidence="1" id="KW-1133">Transmembrane helix</keyword>
<name>C7R484_JONDD</name>
<keyword evidence="4" id="KW-1185">Reference proteome</keyword>
<dbReference type="EMBL" id="CP001706">
    <property type="protein sequence ID" value="ACV08941.1"/>
    <property type="molecule type" value="Genomic_DNA"/>
</dbReference>
<dbReference type="HOGENOM" id="CLU_093434_0_0_11"/>
<accession>C7R484</accession>